<dbReference type="Proteomes" id="UP000199013">
    <property type="component" value="Unassembled WGS sequence"/>
</dbReference>
<keyword evidence="3" id="KW-1185">Reference proteome</keyword>
<organism evidence="2 3">
    <name type="scientific">Candidatus Protofrankia californiensis</name>
    <dbReference type="NCBI Taxonomy" id="1839754"/>
    <lineage>
        <taxon>Bacteria</taxon>
        <taxon>Bacillati</taxon>
        <taxon>Actinomycetota</taxon>
        <taxon>Actinomycetes</taxon>
        <taxon>Frankiales</taxon>
        <taxon>Frankiaceae</taxon>
        <taxon>Protofrankia</taxon>
    </lineage>
</organism>
<feature type="compositionally biased region" description="Low complexity" evidence="1">
    <location>
        <begin position="64"/>
        <end position="78"/>
    </location>
</feature>
<feature type="region of interest" description="Disordered" evidence="1">
    <location>
        <begin position="61"/>
        <end position="101"/>
    </location>
</feature>
<proteinExistence type="predicted"/>
<sequence>MREFYGMVPLARGHGLTVAVSSSRHFIGVALYSDPSIHPDMTGLSHALPLALTALAPPAPVPAPRVALPAESSTAAPPTADPAPAPSAAAGRGRSTPQPVT</sequence>
<evidence type="ECO:0000256" key="1">
    <source>
        <dbReference type="SAM" id="MobiDB-lite"/>
    </source>
</evidence>
<gene>
    <name evidence="2" type="ORF">FDG2_3001</name>
</gene>
<evidence type="ECO:0000313" key="3">
    <source>
        <dbReference type="Proteomes" id="UP000199013"/>
    </source>
</evidence>
<protein>
    <submittedName>
        <fullName evidence="2">Uncharacterized protein</fullName>
    </submittedName>
</protein>
<dbReference type="EMBL" id="FLUV01001265">
    <property type="protein sequence ID" value="SBW22701.1"/>
    <property type="molecule type" value="Genomic_DNA"/>
</dbReference>
<dbReference type="AlphaFoldDB" id="A0A1C3NYU2"/>
<accession>A0A1C3NYU2</accession>
<name>A0A1C3NYU2_9ACTN</name>
<reference evidence="3" key="1">
    <citation type="submission" date="2016-02" db="EMBL/GenBank/DDBJ databases">
        <authorList>
            <person name="Wibberg D."/>
        </authorList>
    </citation>
    <scope>NUCLEOTIDE SEQUENCE [LARGE SCALE GENOMIC DNA]</scope>
</reference>
<evidence type="ECO:0000313" key="2">
    <source>
        <dbReference type="EMBL" id="SBW22701.1"/>
    </source>
</evidence>